<gene>
    <name evidence="3" type="ORF">ASPCADRAFT_403171</name>
</gene>
<dbReference type="AlphaFoldDB" id="A0A1R3RWJ4"/>
<dbReference type="InterPro" id="IPR023210">
    <property type="entry name" value="NADP_OxRdtase_dom"/>
</dbReference>
<name>A0A1R3RWJ4_ASPC5</name>
<organism evidence="3 4">
    <name type="scientific">Aspergillus carbonarius (strain ITEM 5010)</name>
    <dbReference type="NCBI Taxonomy" id="602072"/>
    <lineage>
        <taxon>Eukaryota</taxon>
        <taxon>Fungi</taxon>
        <taxon>Dikarya</taxon>
        <taxon>Ascomycota</taxon>
        <taxon>Pezizomycotina</taxon>
        <taxon>Eurotiomycetes</taxon>
        <taxon>Eurotiomycetidae</taxon>
        <taxon>Eurotiales</taxon>
        <taxon>Aspergillaceae</taxon>
        <taxon>Aspergillus</taxon>
        <taxon>Aspergillus subgen. Circumdati</taxon>
    </lineage>
</organism>
<dbReference type="OMA" id="YIDLLYC"/>
<keyword evidence="1" id="KW-0560">Oxidoreductase</keyword>
<dbReference type="PANTHER" id="PTHR43625:SF40">
    <property type="entry name" value="ALDO-KETO REDUCTASE YAKC [NADP(+)]"/>
    <property type="match status" value="1"/>
</dbReference>
<dbReference type="EMBL" id="KV907495">
    <property type="protein sequence ID" value="OOF98853.1"/>
    <property type="molecule type" value="Genomic_DNA"/>
</dbReference>
<dbReference type="OrthoDB" id="37537at2759"/>
<dbReference type="Gene3D" id="3.20.20.100">
    <property type="entry name" value="NADP-dependent oxidoreductase domain"/>
    <property type="match status" value="1"/>
</dbReference>
<dbReference type="PANTHER" id="PTHR43625">
    <property type="entry name" value="AFLATOXIN B1 ALDEHYDE REDUCTASE"/>
    <property type="match status" value="1"/>
</dbReference>
<dbReference type="SUPFAM" id="SSF51430">
    <property type="entry name" value="NAD(P)-linked oxidoreductase"/>
    <property type="match status" value="1"/>
</dbReference>
<proteinExistence type="predicted"/>
<reference evidence="4" key="1">
    <citation type="journal article" date="2017" name="Genome Biol.">
        <title>Comparative genomics reveals high biological diversity and specific adaptations in the industrially and medically important fungal genus Aspergillus.</title>
        <authorList>
            <person name="de Vries R.P."/>
            <person name="Riley R."/>
            <person name="Wiebenga A."/>
            <person name="Aguilar-Osorio G."/>
            <person name="Amillis S."/>
            <person name="Uchima C.A."/>
            <person name="Anderluh G."/>
            <person name="Asadollahi M."/>
            <person name="Askin M."/>
            <person name="Barry K."/>
            <person name="Battaglia E."/>
            <person name="Bayram O."/>
            <person name="Benocci T."/>
            <person name="Braus-Stromeyer S.A."/>
            <person name="Caldana C."/>
            <person name="Canovas D."/>
            <person name="Cerqueira G.C."/>
            <person name="Chen F."/>
            <person name="Chen W."/>
            <person name="Choi C."/>
            <person name="Clum A."/>
            <person name="Dos Santos R.A."/>
            <person name="Damasio A.R."/>
            <person name="Diallinas G."/>
            <person name="Emri T."/>
            <person name="Fekete E."/>
            <person name="Flipphi M."/>
            <person name="Freyberg S."/>
            <person name="Gallo A."/>
            <person name="Gournas C."/>
            <person name="Habgood R."/>
            <person name="Hainaut M."/>
            <person name="Harispe M.L."/>
            <person name="Henrissat B."/>
            <person name="Hilden K.S."/>
            <person name="Hope R."/>
            <person name="Hossain A."/>
            <person name="Karabika E."/>
            <person name="Karaffa L."/>
            <person name="Karanyi Z."/>
            <person name="Krasevec N."/>
            <person name="Kuo A."/>
            <person name="Kusch H."/>
            <person name="LaButti K."/>
            <person name="Lagendijk E.L."/>
            <person name="Lapidus A."/>
            <person name="Levasseur A."/>
            <person name="Lindquist E."/>
            <person name="Lipzen A."/>
            <person name="Logrieco A.F."/>
            <person name="MacCabe A."/>
            <person name="Maekelae M.R."/>
            <person name="Malavazi I."/>
            <person name="Melin P."/>
            <person name="Meyer V."/>
            <person name="Mielnichuk N."/>
            <person name="Miskei M."/>
            <person name="Molnar A.P."/>
            <person name="Mule G."/>
            <person name="Ngan C.Y."/>
            <person name="Orejas M."/>
            <person name="Orosz E."/>
            <person name="Ouedraogo J.P."/>
            <person name="Overkamp K.M."/>
            <person name="Park H.-S."/>
            <person name="Perrone G."/>
            <person name="Piumi F."/>
            <person name="Punt P.J."/>
            <person name="Ram A.F."/>
            <person name="Ramon A."/>
            <person name="Rauscher S."/>
            <person name="Record E."/>
            <person name="Riano-Pachon D.M."/>
            <person name="Robert V."/>
            <person name="Roehrig J."/>
            <person name="Ruller R."/>
            <person name="Salamov A."/>
            <person name="Salih N.S."/>
            <person name="Samson R.A."/>
            <person name="Sandor E."/>
            <person name="Sanguinetti M."/>
            <person name="Schuetze T."/>
            <person name="Sepcic K."/>
            <person name="Shelest E."/>
            <person name="Sherlock G."/>
            <person name="Sophianopoulou V."/>
            <person name="Squina F.M."/>
            <person name="Sun H."/>
            <person name="Susca A."/>
            <person name="Todd R.B."/>
            <person name="Tsang A."/>
            <person name="Unkles S.E."/>
            <person name="van de Wiele N."/>
            <person name="van Rossen-Uffink D."/>
            <person name="Oliveira J.V."/>
            <person name="Vesth T.C."/>
            <person name="Visser J."/>
            <person name="Yu J.-H."/>
            <person name="Zhou M."/>
            <person name="Andersen M.R."/>
            <person name="Archer D.B."/>
            <person name="Baker S.E."/>
            <person name="Benoit I."/>
            <person name="Brakhage A.A."/>
            <person name="Braus G.H."/>
            <person name="Fischer R."/>
            <person name="Frisvad J.C."/>
            <person name="Goldman G.H."/>
            <person name="Houbraken J."/>
            <person name="Oakley B."/>
            <person name="Pocsi I."/>
            <person name="Scazzocchio C."/>
            <person name="Seiboth B."/>
            <person name="vanKuyk P.A."/>
            <person name="Wortman J."/>
            <person name="Dyer P.S."/>
            <person name="Grigoriev I.V."/>
        </authorList>
    </citation>
    <scope>NUCLEOTIDE SEQUENCE [LARGE SCALE GENOMIC DNA]</scope>
    <source>
        <strain evidence="4">ITEM 5010</strain>
    </source>
</reference>
<evidence type="ECO:0000259" key="2">
    <source>
        <dbReference type="Pfam" id="PF00248"/>
    </source>
</evidence>
<evidence type="ECO:0000313" key="4">
    <source>
        <dbReference type="Proteomes" id="UP000188318"/>
    </source>
</evidence>
<evidence type="ECO:0000256" key="1">
    <source>
        <dbReference type="ARBA" id="ARBA00023002"/>
    </source>
</evidence>
<accession>A0A1R3RWJ4</accession>
<dbReference type="VEuPathDB" id="FungiDB:ASPCADRAFT_403171"/>
<dbReference type="STRING" id="602072.A0A1R3RWJ4"/>
<evidence type="ECO:0000313" key="3">
    <source>
        <dbReference type="EMBL" id="OOF98853.1"/>
    </source>
</evidence>
<dbReference type="GO" id="GO:0016491">
    <property type="term" value="F:oxidoreductase activity"/>
    <property type="evidence" value="ECO:0007669"/>
    <property type="project" value="UniProtKB-KW"/>
</dbReference>
<sequence>MLPTRQLGRNGPLVPAQGLGLMGLSMFYNTRRPDDERLKFLDYAHTKGATFWDSADVYADNEDIIGKWFQTTNKRKDIFLATKFGIRQHPGQPSSIHNGPEYVREACLTSRQRLGLAANDPIDLYYCHRIDPQQPIEITVAAMAELVKDGLVKYLGLSECSAETLRRAHKVHPITAVQVEVSPFATEALQNGLLDACRELGVALIAYSPFSRGFLTGQLTSWDDFDESDRRRVLPRFSKENFHKNVDIVKRFEEIAQSKGCSVGQLTLAWVAGLFEFSFPIPGTTKETNLDENLGSLGVELTDEERAAVQAVVDEAVVHGDRHPSSMMPYLYVDTVPLSE</sequence>
<dbReference type="InterPro" id="IPR036812">
    <property type="entry name" value="NAD(P)_OxRdtase_dom_sf"/>
</dbReference>
<feature type="domain" description="NADP-dependent oxidoreductase" evidence="2">
    <location>
        <begin position="19"/>
        <end position="313"/>
    </location>
</feature>
<dbReference type="GO" id="GO:0005737">
    <property type="term" value="C:cytoplasm"/>
    <property type="evidence" value="ECO:0007669"/>
    <property type="project" value="TreeGrafter"/>
</dbReference>
<keyword evidence="4" id="KW-1185">Reference proteome</keyword>
<protein>
    <recommendedName>
        <fullName evidence="2">NADP-dependent oxidoreductase domain-containing protein</fullName>
    </recommendedName>
</protein>
<dbReference type="InterPro" id="IPR050791">
    <property type="entry name" value="Aldo-Keto_reductase"/>
</dbReference>
<dbReference type="Proteomes" id="UP000188318">
    <property type="component" value="Unassembled WGS sequence"/>
</dbReference>
<dbReference type="Pfam" id="PF00248">
    <property type="entry name" value="Aldo_ket_red"/>
    <property type="match status" value="1"/>
</dbReference>